<sequence>MDRRPELQPRTRTLWEQLTTPDPAIRDFLKIPHDDDGATGDADRRTCTLMDAIGRESRGESAGRGTISWKPRLRDRLRLRRDANVRSAATSDRSAVFDGSEEEEEESKDEAPPPDSVSLMALMEQADNHWDDDDDEDEEQSGASASDSGAVAGGDEEDGEGRHEQDEEEETARACCVCMVRHKGAAFIPCGHTFCRLCSRDLWLARASCPLCNAFIHDVLHIF</sequence>
<dbReference type="EnsemblPlants" id="AVESA.00010b.r2.4AG0644000.1">
    <property type="protein sequence ID" value="AVESA.00010b.r2.4AG0644000.1.CDS.1"/>
    <property type="gene ID" value="AVESA.00010b.r2.4AG0644000"/>
</dbReference>
<evidence type="ECO:0000313" key="2">
    <source>
        <dbReference type="Proteomes" id="UP001732700"/>
    </source>
</evidence>
<dbReference type="Proteomes" id="UP001732700">
    <property type="component" value="Chromosome 4A"/>
</dbReference>
<name>A0ACD5WIA9_AVESA</name>
<reference evidence="1" key="1">
    <citation type="submission" date="2021-05" db="EMBL/GenBank/DDBJ databases">
        <authorList>
            <person name="Scholz U."/>
            <person name="Mascher M."/>
            <person name="Fiebig A."/>
        </authorList>
    </citation>
    <scope>NUCLEOTIDE SEQUENCE [LARGE SCALE GENOMIC DNA]</scope>
</reference>
<accession>A0ACD5WIA9</accession>
<protein>
    <submittedName>
        <fullName evidence="1">Uncharacterized protein</fullName>
    </submittedName>
</protein>
<reference evidence="1" key="2">
    <citation type="submission" date="2025-09" db="UniProtKB">
        <authorList>
            <consortium name="EnsemblPlants"/>
        </authorList>
    </citation>
    <scope>IDENTIFICATION</scope>
</reference>
<keyword evidence="2" id="KW-1185">Reference proteome</keyword>
<organism evidence="1 2">
    <name type="scientific">Avena sativa</name>
    <name type="common">Oat</name>
    <dbReference type="NCBI Taxonomy" id="4498"/>
    <lineage>
        <taxon>Eukaryota</taxon>
        <taxon>Viridiplantae</taxon>
        <taxon>Streptophyta</taxon>
        <taxon>Embryophyta</taxon>
        <taxon>Tracheophyta</taxon>
        <taxon>Spermatophyta</taxon>
        <taxon>Magnoliopsida</taxon>
        <taxon>Liliopsida</taxon>
        <taxon>Poales</taxon>
        <taxon>Poaceae</taxon>
        <taxon>BOP clade</taxon>
        <taxon>Pooideae</taxon>
        <taxon>Poodae</taxon>
        <taxon>Poeae</taxon>
        <taxon>Poeae Chloroplast Group 1 (Aveneae type)</taxon>
        <taxon>Aveninae</taxon>
        <taxon>Avena</taxon>
    </lineage>
</organism>
<evidence type="ECO:0000313" key="1">
    <source>
        <dbReference type="EnsemblPlants" id="AVESA.00010b.r2.4AG0644000.1.CDS.1"/>
    </source>
</evidence>
<proteinExistence type="predicted"/>